<keyword evidence="2" id="KW-1185">Reference proteome</keyword>
<proteinExistence type="predicted"/>
<dbReference type="GeneID" id="54366070"/>
<evidence type="ECO:0000256" key="1">
    <source>
        <dbReference type="SAM" id="MobiDB-lite"/>
    </source>
</evidence>
<evidence type="ECO:0000313" key="3">
    <source>
        <dbReference type="RefSeq" id="XP_033459832.1"/>
    </source>
</evidence>
<feature type="compositionally biased region" description="Polar residues" evidence="1">
    <location>
        <begin position="64"/>
        <end position="78"/>
    </location>
</feature>
<reference evidence="3" key="1">
    <citation type="submission" date="2020-01" db="EMBL/GenBank/DDBJ databases">
        <authorList>
            <consortium name="DOE Joint Genome Institute"/>
            <person name="Haridas S."/>
            <person name="Albert R."/>
            <person name="Binder M."/>
            <person name="Bloem J."/>
            <person name="Labutti K."/>
            <person name="Salamov A."/>
            <person name="Andreopoulos B."/>
            <person name="Baker S.E."/>
            <person name="Barry K."/>
            <person name="Bills G."/>
            <person name="Bluhm B.H."/>
            <person name="Cannon C."/>
            <person name="Castanera R."/>
            <person name="Culley D.E."/>
            <person name="Daum C."/>
            <person name="Ezra D."/>
            <person name="Gonzalez J.B."/>
            <person name="Henrissat B."/>
            <person name="Kuo A."/>
            <person name="Liang C."/>
            <person name="Lipzen A."/>
            <person name="Lutzoni F."/>
            <person name="Magnuson J."/>
            <person name="Mondo S."/>
            <person name="Nolan M."/>
            <person name="Ohm R."/>
            <person name="Pangilinan J."/>
            <person name="Park H.-J."/>
            <person name="Ramirez L."/>
            <person name="Alfaro M."/>
            <person name="Sun H."/>
            <person name="Tritt A."/>
            <person name="Yoshinaga Y."/>
            <person name="Zwiers L.-H."/>
            <person name="Turgeon B.G."/>
            <person name="Goodwin S.B."/>
            <person name="Spatafora J.W."/>
            <person name="Crous P.W."/>
            <person name="Grigoriev I.V."/>
        </authorList>
    </citation>
    <scope>NUCLEOTIDE SEQUENCE</scope>
    <source>
        <strain evidence="3">CBS 342.82</strain>
    </source>
</reference>
<dbReference type="Proteomes" id="UP000504637">
    <property type="component" value="Unplaced"/>
</dbReference>
<reference evidence="3" key="3">
    <citation type="submission" date="2025-08" db="UniProtKB">
        <authorList>
            <consortium name="RefSeq"/>
        </authorList>
    </citation>
    <scope>IDENTIFICATION</scope>
    <source>
        <strain evidence="3">CBS 342.82</strain>
    </source>
</reference>
<feature type="compositionally biased region" description="Basic residues" evidence="1">
    <location>
        <begin position="168"/>
        <end position="178"/>
    </location>
</feature>
<dbReference type="RefSeq" id="XP_033459832.1">
    <property type="nucleotide sequence ID" value="XM_033608270.1"/>
</dbReference>
<sequence>MHACIHMRSLLSKVVVSTPGQSINTCASSPPLCSGGFVGSRYHCQYCILWIRHIHDHDDRDDPSQVSRAHCGSTSPSPFTHVHPCRKNFQRSKPIEMSARTCTSGGDPPSSRRAVLVRVSLHEDYWTVEYMPAALESHHCTSETTVSLSGTAVYHLLYCPAHPLSSPRSRHRTRRPRKGGAPEAAPPNTAYCTRCIV</sequence>
<accession>A0A6J3M435</accession>
<evidence type="ECO:0000313" key="2">
    <source>
        <dbReference type="Proteomes" id="UP000504637"/>
    </source>
</evidence>
<dbReference type="AlphaFoldDB" id="A0A6J3M435"/>
<protein>
    <submittedName>
        <fullName evidence="3">Uncharacterized protein</fullName>
    </submittedName>
</protein>
<organism evidence="3">
    <name type="scientific">Dissoconium aciculare CBS 342.82</name>
    <dbReference type="NCBI Taxonomy" id="1314786"/>
    <lineage>
        <taxon>Eukaryota</taxon>
        <taxon>Fungi</taxon>
        <taxon>Dikarya</taxon>
        <taxon>Ascomycota</taxon>
        <taxon>Pezizomycotina</taxon>
        <taxon>Dothideomycetes</taxon>
        <taxon>Dothideomycetidae</taxon>
        <taxon>Mycosphaerellales</taxon>
        <taxon>Dissoconiaceae</taxon>
        <taxon>Dissoconium</taxon>
    </lineage>
</organism>
<feature type="region of interest" description="Disordered" evidence="1">
    <location>
        <begin position="165"/>
        <end position="186"/>
    </location>
</feature>
<gene>
    <name evidence="3" type="ORF">K489DRAFT_424594</name>
</gene>
<name>A0A6J3M435_9PEZI</name>
<feature type="region of interest" description="Disordered" evidence="1">
    <location>
        <begin position="61"/>
        <end position="82"/>
    </location>
</feature>
<reference evidence="3" key="2">
    <citation type="submission" date="2020-04" db="EMBL/GenBank/DDBJ databases">
        <authorList>
            <consortium name="NCBI Genome Project"/>
        </authorList>
    </citation>
    <scope>NUCLEOTIDE SEQUENCE</scope>
    <source>
        <strain evidence="3">CBS 342.82</strain>
    </source>
</reference>